<keyword evidence="1" id="KW-0175">Coiled coil</keyword>
<reference evidence="5" key="1">
    <citation type="submission" date="2020-06" db="EMBL/GenBank/DDBJ databases">
        <title>Draft genomic sequecing of Geomonas sp. Red736.</title>
        <authorList>
            <person name="Itoh H."/>
            <person name="Xu Z.X."/>
            <person name="Ushijima N."/>
            <person name="Masuda Y."/>
            <person name="Shiratori Y."/>
            <person name="Senoo K."/>
        </authorList>
    </citation>
    <scope>NUCLEOTIDE SEQUENCE [LARGE SCALE GENOMIC DNA]</scope>
    <source>
        <strain evidence="5">Red736</strain>
    </source>
</reference>
<reference evidence="3" key="2">
    <citation type="journal article" date="2021" name="Int. J. Syst. Evol. Microbiol.">
        <title>Geomonas silvestris sp. nov., Geomonas paludis sp. nov. and Geomonas limicola sp. nov., isolated from terrestrial environments, and emended description of the genus Geomonas.</title>
        <authorList>
            <person name="Itoh H."/>
            <person name="Xu Z."/>
            <person name="Masuda Y."/>
            <person name="Ushijima N."/>
            <person name="Hayakawa C."/>
            <person name="Shiratori Y."/>
            <person name="Senoo K."/>
        </authorList>
    </citation>
    <scope>NUCLEOTIDE SEQUENCE</scope>
    <source>
        <strain evidence="3">Red736</strain>
    </source>
</reference>
<dbReference type="Proteomes" id="UP000831485">
    <property type="component" value="Chromosome"/>
</dbReference>
<dbReference type="EMBL" id="CP096574">
    <property type="protein sequence ID" value="UPU36830.1"/>
    <property type="molecule type" value="Genomic_DNA"/>
</dbReference>
<name>A0A6V8MZ36_9BACT</name>
<sequence length="100" mass="10874">MKGVVRKLGFLATVTIISALPVAAETGMGMSGGDNIQKDQCLLVAQTCRDSVDSLQQRIDRLEREIGKGTSVYTKEELRSLEFKLQDAIQSMEVLTRGGA</sequence>
<evidence type="ECO:0000313" key="4">
    <source>
        <dbReference type="EMBL" id="UPU36830.1"/>
    </source>
</evidence>
<dbReference type="EMBL" id="BLXY01000010">
    <property type="protein sequence ID" value="GFO65496.1"/>
    <property type="molecule type" value="Genomic_DNA"/>
</dbReference>
<dbReference type="Proteomes" id="UP000568888">
    <property type="component" value="Unassembled WGS sequence"/>
</dbReference>
<evidence type="ECO:0000313" key="5">
    <source>
        <dbReference type="Proteomes" id="UP000568888"/>
    </source>
</evidence>
<feature type="coiled-coil region" evidence="1">
    <location>
        <begin position="45"/>
        <end position="72"/>
    </location>
</feature>
<evidence type="ECO:0000256" key="1">
    <source>
        <dbReference type="SAM" id="Coils"/>
    </source>
</evidence>
<reference evidence="4" key="3">
    <citation type="submission" date="2022-04" db="EMBL/GenBank/DDBJ databases">
        <authorList>
            <person name="Liu G."/>
        </authorList>
    </citation>
    <scope>NUCLEOTIDE SEQUENCE</scope>
    <source>
        <strain evidence="4">RG22</strain>
    </source>
</reference>
<evidence type="ECO:0000313" key="3">
    <source>
        <dbReference type="EMBL" id="GFO65496.1"/>
    </source>
</evidence>
<proteinExistence type="predicted"/>
<organism evidence="3 5">
    <name type="scientific">Geomonas paludis</name>
    <dbReference type="NCBI Taxonomy" id="2740185"/>
    <lineage>
        <taxon>Bacteria</taxon>
        <taxon>Pseudomonadati</taxon>
        <taxon>Thermodesulfobacteriota</taxon>
        <taxon>Desulfuromonadia</taxon>
        <taxon>Geobacterales</taxon>
        <taxon>Geobacteraceae</taxon>
        <taxon>Geomonas</taxon>
    </lineage>
</organism>
<evidence type="ECO:0000313" key="6">
    <source>
        <dbReference type="Proteomes" id="UP000831485"/>
    </source>
</evidence>
<keyword evidence="2" id="KW-0732">Signal</keyword>
<feature type="signal peptide" evidence="2">
    <location>
        <begin position="1"/>
        <end position="23"/>
    </location>
</feature>
<feature type="chain" id="PRO_5027871263" evidence="2">
    <location>
        <begin position="24"/>
        <end position="100"/>
    </location>
</feature>
<dbReference type="RefSeq" id="WP_183349657.1">
    <property type="nucleotide sequence ID" value="NZ_BLXY01000010.1"/>
</dbReference>
<keyword evidence="6" id="KW-1185">Reference proteome</keyword>
<dbReference type="AlphaFoldDB" id="A0A6V8MZ36"/>
<accession>A0A6V8MZ36</accession>
<protein>
    <submittedName>
        <fullName evidence="3">Uncharacterized protein</fullName>
    </submittedName>
</protein>
<gene>
    <name evidence="3" type="ORF">GMPD_34150</name>
    <name evidence="4" type="ORF">M1B72_03725</name>
</gene>
<evidence type="ECO:0000256" key="2">
    <source>
        <dbReference type="SAM" id="SignalP"/>
    </source>
</evidence>